<feature type="compositionally biased region" description="Gly residues" evidence="1">
    <location>
        <begin position="108"/>
        <end position="118"/>
    </location>
</feature>
<organism evidence="2 3">
    <name type="scientific">Prunus armeniaca</name>
    <name type="common">Apricot</name>
    <name type="synonym">Armeniaca vulgaris</name>
    <dbReference type="NCBI Taxonomy" id="36596"/>
    <lineage>
        <taxon>Eukaryota</taxon>
        <taxon>Viridiplantae</taxon>
        <taxon>Streptophyta</taxon>
        <taxon>Embryophyta</taxon>
        <taxon>Tracheophyta</taxon>
        <taxon>Spermatophyta</taxon>
        <taxon>Magnoliopsida</taxon>
        <taxon>eudicotyledons</taxon>
        <taxon>Gunneridae</taxon>
        <taxon>Pentapetalae</taxon>
        <taxon>rosids</taxon>
        <taxon>fabids</taxon>
        <taxon>Rosales</taxon>
        <taxon>Rosaceae</taxon>
        <taxon>Amygdaloideae</taxon>
        <taxon>Amygdaleae</taxon>
        <taxon>Prunus</taxon>
    </lineage>
</organism>
<protein>
    <submittedName>
        <fullName evidence="2">Uncharacterized protein</fullName>
    </submittedName>
</protein>
<evidence type="ECO:0000256" key="1">
    <source>
        <dbReference type="SAM" id="MobiDB-lite"/>
    </source>
</evidence>
<evidence type="ECO:0000313" key="2">
    <source>
        <dbReference type="EMBL" id="CAB4289783.1"/>
    </source>
</evidence>
<evidence type="ECO:0000313" key="3">
    <source>
        <dbReference type="Proteomes" id="UP000507222"/>
    </source>
</evidence>
<dbReference type="EMBL" id="CAEKDK010000008">
    <property type="protein sequence ID" value="CAB4289783.1"/>
    <property type="molecule type" value="Genomic_DNA"/>
</dbReference>
<dbReference type="Proteomes" id="UP000507222">
    <property type="component" value="Unassembled WGS sequence"/>
</dbReference>
<accession>A0A6J5VNF1</accession>
<proteinExistence type="predicted"/>
<name>A0A6J5VNF1_PRUAR</name>
<sequence>MFGCGLQFQFQAKSSGLNSKQSQGDPISSEVKWSLSQLKSTKTQLHKLKFFTCDVAVEWLGGLVCLILCRSACTIQFEGRNKFECKKKTPTGRGRGGSSAAAAKKGGRGSGAGGKRKR</sequence>
<dbReference type="AlphaFoldDB" id="A0A6J5VNF1"/>
<reference evidence="2 3" key="1">
    <citation type="submission" date="2020-05" db="EMBL/GenBank/DDBJ databases">
        <authorList>
            <person name="Campoy J."/>
            <person name="Schneeberger K."/>
            <person name="Spophaly S."/>
        </authorList>
    </citation>
    <scope>NUCLEOTIDE SEQUENCE [LARGE SCALE GENOMIC DNA]</scope>
    <source>
        <strain evidence="2">PruArmRojPasFocal</strain>
    </source>
</reference>
<gene>
    <name evidence="2" type="ORF">CURHAP_LOCUS49363</name>
</gene>
<feature type="region of interest" description="Disordered" evidence="1">
    <location>
        <begin position="85"/>
        <end position="118"/>
    </location>
</feature>